<reference evidence="2" key="1">
    <citation type="submission" date="2016-03" db="EMBL/GenBank/DDBJ databases">
        <authorList>
            <person name="Heylen K."/>
            <person name="De Vos P."/>
            <person name="Vekeman B."/>
        </authorList>
    </citation>
    <scope>NUCLEOTIDE SEQUENCE [LARGE SCALE GENOMIC DNA]</scope>
    <source>
        <strain evidence="2">R-45383</strain>
    </source>
</reference>
<dbReference type="EMBL" id="LUUK01000182">
    <property type="protein sequence ID" value="OAI16837.1"/>
    <property type="molecule type" value="Genomic_DNA"/>
</dbReference>
<gene>
    <name evidence="1" type="ORF">A1355_08965</name>
</gene>
<name>A0A177NFT5_9GAMM</name>
<protein>
    <submittedName>
        <fullName evidence="1">Uncharacterized protein</fullName>
    </submittedName>
</protein>
<sequence length="82" mass="8275">MKTGFALRGVFGDAPAQGVVAVPGGPLRGFRADQAIVAVVLVAGDDLAGLAALFFDQVAGPARTKLSDSGLCSESVHFQACD</sequence>
<evidence type="ECO:0000313" key="1">
    <source>
        <dbReference type="EMBL" id="OAI16837.1"/>
    </source>
</evidence>
<proteinExistence type="predicted"/>
<dbReference type="Proteomes" id="UP000077628">
    <property type="component" value="Unassembled WGS sequence"/>
</dbReference>
<evidence type="ECO:0000313" key="2">
    <source>
        <dbReference type="Proteomes" id="UP000077628"/>
    </source>
</evidence>
<comment type="caution">
    <text evidence="1">The sequence shown here is derived from an EMBL/GenBank/DDBJ whole genome shotgun (WGS) entry which is preliminary data.</text>
</comment>
<dbReference type="AlphaFoldDB" id="A0A177NFT5"/>
<keyword evidence="2" id="KW-1185">Reference proteome</keyword>
<accession>A0A177NFT5</accession>
<organism evidence="1 2">
    <name type="scientific">Methylomonas koyamae</name>
    <dbReference type="NCBI Taxonomy" id="702114"/>
    <lineage>
        <taxon>Bacteria</taxon>
        <taxon>Pseudomonadati</taxon>
        <taxon>Pseudomonadota</taxon>
        <taxon>Gammaproteobacteria</taxon>
        <taxon>Methylococcales</taxon>
        <taxon>Methylococcaceae</taxon>
        <taxon>Methylomonas</taxon>
    </lineage>
</organism>